<comment type="caution">
    <text evidence="1">The sequence shown here is derived from an EMBL/GenBank/DDBJ whole genome shotgun (WGS) entry which is preliminary data.</text>
</comment>
<accession>A0A644ZAB8</accession>
<gene>
    <name evidence="1" type="ORF">SDC9_83835</name>
</gene>
<proteinExistence type="predicted"/>
<name>A0A644ZAB8_9ZZZZ</name>
<sequence>MVGLAADDAAQRDQRIVLAAIGKCLQRQRHFQRAGNGDVGDVFFLHAELEQLCAAGVEQCVGDAFVEAGLHDADGQAVAIERGVGAFVCALHGVQSLGMYPVISRS</sequence>
<protein>
    <submittedName>
        <fullName evidence="1">Uncharacterized protein</fullName>
    </submittedName>
</protein>
<dbReference type="AlphaFoldDB" id="A0A644ZAB8"/>
<dbReference type="EMBL" id="VSSQ01007874">
    <property type="protein sequence ID" value="MPM37228.1"/>
    <property type="molecule type" value="Genomic_DNA"/>
</dbReference>
<evidence type="ECO:0000313" key="1">
    <source>
        <dbReference type="EMBL" id="MPM37228.1"/>
    </source>
</evidence>
<organism evidence="1">
    <name type="scientific">bioreactor metagenome</name>
    <dbReference type="NCBI Taxonomy" id="1076179"/>
    <lineage>
        <taxon>unclassified sequences</taxon>
        <taxon>metagenomes</taxon>
        <taxon>ecological metagenomes</taxon>
    </lineage>
</organism>
<reference evidence="1" key="1">
    <citation type="submission" date="2019-08" db="EMBL/GenBank/DDBJ databases">
        <authorList>
            <person name="Kucharzyk K."/>
            <person name="Murdoch R.W."/>
            <person name="Higgins S."/>
            <person name="Loffler F."/>
        </authorList>
    </citation>
    <scope>NUCLEOTIDE SEQUENCE</scope>
</reference>